<reference evidence="1 2" key="1">
    <citation type="submission" date="2018-04" db="EMBL/GenBank/DDBJ databases">
        <title>Genomic Encyclopedia of Archaeal and Bacterial Type Strains, Phase II (KMG-II): from individual species to whole genera.</title>
        <authorList>
            <person name="Goeker M."/>
        </authorList>
    </citation>
    <scope>NUCLEOTIDE SEQUENCE [LARGE SCALE GENOMIC DNA]</scope>
    <source>
        <strain evidence="1 2">DSM 25731</strain>
    </source>
</reference>
<evidence type="ECO:0000313" key="1">
    <source>
        <dbReference type="EMBL" id="PTX63780.1"/>
    </source>
</evidence>
<name>A0A2T6C620_9FLAO</name>
<gene>
    <name evidence="1" type="ORF">C8N46_101386</name>
</gene>
<dbReference type="OrthoDB" id="1189226at2"/>
<dbReference type="SUPFAM" id="SSF160631">
    <property type="entry name" value="SMI1/KNR4-like"/>
    <property type="match status" value="1"/>
</dbReference>
<keyword evidence="2" id="KW-1185">Reference proteome</keyword>
<sequence>MQKLEEYLIENNIKDSSGIPITEIENFEQKLNIKFPKAYKEYNELAKANLKEYGLEHLITKDFWVIGEIYGSLYINFIYLDEGDDPPVYGLDMENYEDYPEKFFRKIANSFSEYVERAIDSYDPRYDR</sequence>
<proteinExistence type="predicted"/>
<comment type="caution">
    <text evidence="1">The sequence shown here is derived from an EMBL/GenBank/DDBJ whole genome shotgun (WGS) entry which is preliminary data.</text>
</comment>
<dbReference type="Gene3D" id="3.40.1580.10">
    <property type="entry name" value="SMI1/KNR4-like"/>
    <property type="match status" value="1"/>
</dbReference>
<organism evidence="1 2">
    <name type="scientific">Kordia periserrulae</name>
    <dbReference type="NCBI Taxonomy" id="701523"/>
    <lineage>
        <taxon>Bacteria</taxon>
        <taxon>Pseudomonadati</taxon>
        <taxon>Bacteroidota</taxon>
        <taxon>Flavobacteriia</taxon>
        <taxon>Flavobacteriales</taxon>
        <taxon>Flavobacteriaceae</taxon>
        <taxon>Kordia</taxon>
    </lineage>
</organism>
<evidence type="ECO:0000313" key="2">
    <source>
        <dbReference type="Proteomes" id="UP000244090"/>
    </source>
</evidence>
<dbReference type="InterPro" id="IPR037883">
    <property type="entry name" value="Knr4/Smi1-like_sf"/>
</dbReference>
<evidence type="ECO:0008006" key="3">
    <source>
        <dbReference type="Google" id="ProtNLM"/>
    </source>
</evidence>
<protein>
    <recommendedName>
        <fullName evidence="3">SMI1/KNR4 family protein SUKH-1</fullName>
    </recommendedName>
</protein>
<dbReference type="AlphaFoldDB" id="A0A2T6C620"/>
<dbReference type="Proteomes" id="UP000244090">
    <property type="component" value="Unassembled WGS sequence"/>
</dbReference>
<accession>A0A2T6C620</accession>
<dbReference type="RefSeq" id="WP_108113153.1">
    <property type="nucleotide sequence ID" value="NZ_QBKT01000001.1"/>
</dbReference>
<dbReference type="EMBL" id="QBKT01000001">
    <property type="protein sequence ID" value="PTX63780.1"/>
    <property type="molecule type" value="Genomic_DNA"/>
</dbReference>